<evidence type="ECO:0000313" key="2">
    <source>
        <dbReference type="EMBL" id="MBX13495.1"/>
    </source>
</evidence>
<proteinExistence type="predicted"/>
<dbReference type="EMBL" id="GGEC01033011">
    <property type="protein sequence ID" value="MBX13495.1"/>
    <property type="molecule type" value="Transcribed_RNA"/>
</dbReference>
<keyword evidence="1" id="KW-1133">Transmembrane helix</keyword>
<reference evidence="2" key="1">
    <citation type="submission" date="2018-02" db="EMBL/GenBank/DDBJ databases">
        <title>Rhizophora mucronata_Transcriptome.</title>
        <authorList>
            <person name="Meera S.P."/>
            <person name="Sreeshan A."/>
            <person name="Augustine A."/>
        </authorList>
    </citation>
    <scope>NUCLEOTIDE SEQUENCE</scope>
    <source>
        <tissue evidence="2">Leaf</tissue>
    </source>
</reference>
<name>A0A2P2L6D6_RHIMU</name>
<feature type="transmembrane region" description="Helical" evidence="1">
    <location>
        <begin position="7"/>
        <end position="27"/>
    </location>
</feature>
<organism evidence="2">
    <name type="scientific">Rhizophora mucronata</name>
    <name type="common">Asiatic mangrove</name>
    <dbReference type="NCBI Taxonomy" id="61149"/>
    <lineage>
        <taxon>Eukaryota</taxon>
        <taxon>Viridiplantae</taxon>
        <taxon>Streptophyta</taxon>
        <taxon>Embryophyta</taxon>
        <taxon>Tracheophyta</taxon>
        <taxon>Spermatophyta</taxon>
        <taxon>Magnoliopsida</taxon>
        <taxon>eudicotyledons</taxon>
        <taxon>Gunneridae</taxon>
        <taxon>Pentapetalae</taxon>
        <taxon>rosids</taxon>
        <taxon>fabids</taxon>
        <taxon>Malpighiales</taxon>
        <taxon>Rhizophoraceae</taxon>
        <taxon>Rhizophora</taxon>
    </lineage>
</organism>
<keyword evidence="1" id="KW-0472">Membrane</keyword>
<protein>
    <submittedName>
        <fullName evidence="2">Uncharacterized protein</fullName>
    </submittedName>
</protein>
<evidence type="ECO:0000256" key="1">
    <source>
        <dbReference type="SAM" id="Phobius"/>
    </source>
</evidence>
<sequence>MKRSLLIYLFFLSHIIWNCWQLFTGFFDLNTDQF</sequence>
<keyword evidence="1" id="KW-0812">Transmembrane</keyword>
<accession>A0A2P2L6D6</accession>
<dbReference type="AlphaFoldDB" id="A0A2P2L6D6"/>